<gene>
    <name evidence="8" type="ORF">EZS28_008422</name>
</gene>
<dbReference type="PROSITE" id="PS50002">
    <property type="entry name" value="SH3"/>
    <property type="match status" value="1"/>
</dbReference>
<dbReference type="EMBL" id="SNRW01001530">
    <property type="protein sequence ID" value="KAA6396054.1"/>
    <property type="molecule type" value="Genomic_DNA"/>
</dbReference>
<evidence type="ECO:0000313" key="9">
    <source>
        <dbReference type="Proteomes" id="UP000324800"/>
    </source>
</evidence>
<dbReference type="Proteomes" id="UP000324800">
    <property type="component" value="Unassembled WGS sequence"/>
</dbReference>
<dbReference type="PROSITE" id="PS50089">
    <property type="entry name" value="ZF_RING_2"/>
    <property type="match status" value="1"/>
</dbReference>
<dbReference type="InterPro" id="IPR013083">
    <property type="entry name" value="Znf_RING/FYVE/PHD"/>
</dbReference>
<keyword evidence="2 5" id="KW-0728">SH3 domain</keyword>
<evidence type="ECO:0008006" key="10">
    <source>
        <dbReference type="Google" id="ProtNLM"/>
    </source>
</evidence>
<feature type="domain" description="SH3" evidence="6">
    <location>
        <begin position="44"/>
        <end position="104"/>
    </location>
</feature>
<dbReference type="SUPFAM" id="SSF50044">
    <property type="entry name" value="SH3-domain"/>
    <property type="match status" value="1"/>
</dbReference>
<dbReference type="OrthoDB" id="21204at2759"/>
<dbReference type="Gene3D" id="3.30.40.10">
    <property type="entry name" value="Zinc/RING finger domain, C3HC4 (zinc finger)"/>
    <property type="match status" value="1"/>
</dbReference>
<keyword evidence="4" id="KW-0479">Metal-binding</keyword>
<feature type="domain" description="RING-type" evidence="7">
    <location>
        <begin position="140"/>
        <end position="182"/>
    </location>
</feature>
<evidence type="ECO:0000259" key="7">
    <source>
        <dbReference type="PROSITE" id="PS50089"/>
    </source>
</evidence>
<accession>A0A5J4WM43</accession>
<organism evidence="8 9">
    <name type="scientific">Streblomastix strix</name>
    <dbReference type="NCBI Taxonomy" id="222440"/>
    <lineage>
        <taxon>Eukaryota</taxon>
        <taxon>Metamonada</taxon>
        <taxon>Preaxostyla</taxon>
        <taxon>Oxymonadida</taxon>
        <taxon>Streblomastigidae</taxon>
        <taxon>Streblomastix</taxon>
    </lineage>
</organism>
<comment type="similarity">
    <text evidence="1">Belongs to the SH3RF family.</text>
</comment>
<dbReference type="GO" id="GO:0008270">
    <property type="term" value="F:zinc ion binding"/>
    <property type="evidence" value="ECO:0007669"/>
    <property type="project" value="UniProtKB-KW"/>
</dbReference>
<keyword evidence="4" id="KW-0863">Zinc-finger</keyword>
<comment type="caution">
    <text evidence="8">The sequence shown here is derived from an EMBL/GenBank/DDBJ whole genome shotgun (WGS) entry which is preliminary data.</text>
</comment>
<reference evidence="8 9" key="1">
    <citation type="submission" date="2019-03" db="EMBL/GenBank/DDBJ databases">
        <title>Single cell metagenomics reveals metabolic interactions within the superorganism composed of flagellate Streblomastix strix and complex community of Bacteroidetes bacteria on its surface.</title>
        <authorList>
            <person name="Treitli S.C."/>
            <person name="Kolisko M."/>
            <person name="Husnik F."/>
            <person name="Keeling P."/>
            <person name="Hampl V."/>
        </authorList>
    </citation>
    <scope>NUCLEOTIDE SEQUENCE [LARGE SCALE GENOMIC DNA]</scope>
    <source>
        <strain evidence="8">ST1C</strain>
    </source>
</reference>
<proteinExistence type="inferred from homology"/>
<evidence type="ECO:0000259" key="6">
    <source>
        <dbReference type="PROSITE" id="PS50002"/>
    </source>
</evidence>
<sequence length="246" mass="27615">MGWQLCAQNGRIGYLPSSYISPINNILQVSHPTMSVPTIQPQIEHIDTFEVLADYHIKAGDPRFIFVSKGDRVQMIEKNEGFSLVKKGGKIGMAPTGYLRLITNDNISSNSNNTNNTNYITSVPTSTNNNKIFDSDVNQCAICKKSQNIRDQNVIRMQCWDFFHSDCSCIWISYQSRCPFCNLLLEPPPVQVVYQNRTVQQPLVYHQQQVQQSTISSVGEVMECVSNGMDIAKTGTEIVQAICVIN</sequence>
<dbReference type="SUPFAM" id="SSF57850">
    <property type="entry name" value="RING/U-box"/>
    <property type="match status" value="1"/>
</dbReference>
<protein>
    <recommendedName>
        <fullName evidence="10">RING-type domain-containing protein</fullName>
    </recommendedName>
</protein>
<keyword evidence="4" id="KW-0862">Zinc</keyword>
<evidence type="ECO:0000256" key="1">
    <source>
        <dbReference type="ARBA" id="ARBA00008649"/>
    </source>
</evidence>
<dbReference type="Gene3D" id="2.30.30.40">
    <property type="entry name" value="SH3 Domains"/>
    <property type="match status" value="1"/>
</dbReference>
<dbReference type="InterPro" id="IPR001841">
    <property type="entry name" value="Znf_RING"/>
</dbReference>
<evidence type="ECO:0000256" key="4">
    <source>
        <dbReference type="PROSITE-ProRule" id="PRU00175"/>
    </source>
</evidence>
<dbReference type="AlphaFoldDB" id="A0A5J4WM43"/>
<dbReference type="InterPro" id="IPR001452">
    <property type="entry name" value="SH3_domain"/>
</dbReference>
<dbReference type="InterPro" id="IPR036028">
    <property type="entry name" value="SH3-like_dom_sf"/>
</dbReference>
<keyword evidence="3" id="KW-0832">Ubl conjugation</keyword>
<name>A0A5J4WM43_9EUKA</name>
<evidence type="ECO:0000256" key="5">
    <source>
        <dbReference type="PROSITE-ProRule" id="PRU00192"/>
    </source>
</evidence>
<evidence type="ECO:0000256" key="2">
    <source>
        <dbReference type="ARBA" id="ARBA00022443"/>
    </source>
</evidence>
<evidence type="ECO:0000256" key="3">
    <source>
        <dbReference type="ARBA" id="ARBA00022843"/>
    </source>
</evidence>
<evidence type="ECO:0000313" key="8">
    <source>
        <dbReference type="EMBL" id="KAA6396054.1"/>
    </source>
</evidence>